<dbReference type="Proteomes" id="UP000371041">
    <property type="component" value="Chromosome"/>
</dbReference>
<comment type="similarity">
    <text evidence="1">Belongs to the short-chain dehydrogenases/reductases (SDR) family.</text>
</comment>
<dbReference type="PRINTS" id="PR00081">
    <property type="entry name" value="GDHRDH"/>
</dbReference>
<sequence length="257" mass="26429">MGLILVTGSASGIGAATCQSLRAEGHQPIGLDLRDADVEADLSMPEGRQLAVDGVLRRCSGTLDGLVLCAGLGPHVDVPERIVSVNYFGTTALLDGLFPALCNGVRPAAVVVSSLASTMVSWEDNPFATAVDADDEEAASTVVGELGDLKGHLAYAGAKNALTVAVRRRVAEWGAAGVRLNTVAPGSVGTPLLEAGLRDERYGDAIRDLVAPIPRWAAASEVAAGITFLLGPNAAYVHGAQIPIDGGVDALLRPTRF</sequence>
<dbReference type="Gene3D" id="3.40.50.720">
    <property type="entry name" value="NAD(P)-binding Rossmann-like Domain"/>
    <property type="match status" value="1"/>
</dbReference>
<accession>A0A5Q3QC82</accession>
<dbReference type="InterPro" id="IPR002347">
    <property type="entry name" value="SDR_fam"/>
</dbReference>
<protein>
    <submittedName>
        <fullName evidence="3">SDR family oxidoreductase</fullName>
    </submittedName>
</protein>
<dbReference type="EMBL" id="CP045929">
    <property type="protein sequence ID" value="QGK69075.1"/>
    <property type="molecule type" value="Genomic_DNA"/>
</dbReference>
<organism evidence="3 4">
    <name type="scientific">Allosaccharopolyspora coralli</name>
    <dbReference type="NCBI Taxonomy" id="2665642"/>
    <lineage>
        <taxon>Bacteria</taxon>
        <taxon>Bacillati</taxon>
        <taxon>Actinomycetota</taxon>
        <taxon>Actinomycetes</taxon>
        <taxon>Pseudonocardiales</taxon>
        <taxon>Pseudonocardiaceae</taxon>
        <taxon>Allosaccharopolyspora</taxon>
    </lineage>
</organism>
<evidence type="ECO:0000313" key="3">
    <source>
        <dbReference type="EMBL" id="QGK69075.1"/>
    </source>
</evidence>
<proteinExistence type="inferred from homology"/>
<evidence type="ECO:0000313" key="4">
    <source>
        <dbReference type="Proteomes" id="UP000371041"/>
    </source>
</evidence>
<dbReference type="RefSeq" id="WP_154075676.1">
    <property type="nucleotide sequence ID" value="NZ_CP045929.1"/>
</dbReference>
<dbReference type="PANTHER" id="PTHR24321">
    <property type="entry name" value="DEHYDROGENASES, SHORT CHAIN"/>
    <property type="match status" value="1"/>
</dbReference>
<dbReference type="PANTHER" id="PTHR24321:SF8">
    <property type="entry name" value="ESTRADIOL 17-BETA-DEHYDROGENASE 8-RELATED"/>
    <property type="match status" value="1"/>
</dbReference>
<dbReference type="Pfam" id="PF13561">
    <property type="entry name" value="adh_short_C2"/>
    <property type="match status" value="1"/>
</dbReference>
<evidence type="ECO:0000256" key="1">
    <source>
        <dbReference type="ARBA" id="ARBA00006484"/>
    </source>
</evidence>
<dbReference type="SUPFAM" id="SSF51735">
    <property type="entry name" value="NAD(P)-binding Rossmann-fold domains"/>
    <property type="match status" value="1"/>
</dbReference>
<keyword evidence="4" id="KW-1185">Reference proteome</keyword>
<gene>
    <name evidence="3" type="ORF">GIY23_05570</name>
</gene>
<reference evidence="4" key="1">
    <citation type="submission" date="2019-11" db="EMBL/GenBank/DDBJ databases">
        <title>The complete genome sequence of Saccharopolyspora sp. E2A.</title>
        <authorList>
            <person name="Zhang G."/>
        </authorList>
    </citation>
    <scope>NUCLEOTIDE SEQUENCE [LARGE SCALE GENOMIC DNA]</scope>
    <source>
        <strain evidence="4">E2A</strain>
    </source>
</reference>
<evidence type="ECO:0000256" key="2">
    <source>
        <dbReference type="ARBA" id="ARBA00023002"/>
    </source>
</evidence>
<dbReference type="KEGG" id="sace:GIY23_05570"/>
<keyword evidence="2" id="KW-0560">Oxidoreductase</keyword>
<dbReference type="Pfam" id="PF00106">
    <property type="entry name" value="adh_short"/>
    <property type="match status" value="1"/>
</dbReference>
<name>A0A5Q3QC82_9PSEU</name>
<dbReference type="GO" id="GO:0016491">
    <property type="term" value="F:oxidoreductase activity"/>
    <property type="evidence" value="ECO:0007669"/>
    <property type="project" value="UniProtKB-KW"/>
</dbReference>
<dbReference type="AlphaFoldDB" id="A0A5Q3QC82"/>
<dbReference type="InterPro" id="IPR036291">
    <property type="entry name" value="NAD(P)-bd_dom_sf"/>
</dbReference>